<evidence type="ECO:0000256" key="1">
    <source>
        <dbReference type="ARBA" id="ARBA00022694"/>
    </source>
</evidence>
<accession>A0A6M2DHE8</accession>
<dbReference type="GO" id="GO:0046872">
    <property type="term" value="F:metal ion binding"/>
    <property type="evidence" value="ECO:0007669"/>
    <property type="project" value="UniProtKB-KW"/>
</dbReference>
<evidence type="ECO:0000313" key="5">
    <source>
        <dbReference type="EMBL" id="NOV45324.1"/>
    </source>
</evidence>
<organism evidence="5">
    <name type="scientific">Xenopsylla cheopis</name>
    <name type="common">Oriental rat flea</name>
    <name type="synonym">Pulex cheopis</name>
    <dbReference type="NCBI Taxonomy" id="163159"/>
    <lineage>
        <taxon>Eukaryota</taxon>
        <taxon>Metazoa</taxon>
        <taxon>Ecdysozoa</taxon>
        <taxon>Arthropoda</taxon>
        <taxon>Hexapoda</taxon>
        <taxon>Insecta</taxon>
        <taxon>Pterygota</taxon>
        <taxon>Neoptera</taxon>
        <taxon>Endopterygota</taxon>
        <taxon>Siphonaptera</taxon>
        <taxon>Pulicidae</taxon>
        <taxon>Xenopsyllinae</taxon>
        <taxon>Xenopsylla</taxon>
    </lineage>
</organism>
<dbReference type="GO" id="GO:0008033">
    <property type="term" value="P:tRNA processing"/>
    <property type="evidence" value="ECO:0007669"/>
    <property type="project" value="UniProtKB-KW"/>
</dbReference>
<evidence type="ECO:0000256" key="3">
    <source>
        <dbReference type="ARBA" id="ARBA00022833"/>
    </source>
</evidence>
<dbReference type="InterPro" id="IPR007175">
    <property type="entry name" value="Rpr2/Snm1/Rpp21"/>
</dbReference>
<sequence length="137" mass="16229">MNKQSSNKVKNCVGKENFERMNYLFQIGQVAFNFSPVASAYYNNLMMNIAKRSVLRIDPHIKRKICRRCRIPLVPGQSCKISISRKDNMIYHRCSKCFYLKKYPMNKNHQLHTDKEEFIVEVLDYGKEENESKDVKK</sequence>
<dbReference type="Pfam" id="PF04032">
    <property type="entry name" value="Rpr2"/>
    <property type="match status" value="1"/>
</dbReference>
<protein>
    <submittedName>
        <fullName evidence="5">Putative ribonuclease p protein subunit p21 apis cerana cerana</fullName>
    </submittedName>
</protein>
<keyword evidence="3" id="KW-0862">Zinc</keyword>
<keyword evidence="1" id="KW-0819">tRNA processing</keyword>
<evidence type="ECO:0000256" key="2">
    <source>
        <dbReference type="ARBA" id="ARBA00022723"/>
    </source>
</evidence>
<dbReference type="PANTHER" id="PTHR14742:SF0">
    <property type="entry name" value="RIBONUCLEASE P PROTEIN SUBUNIT P21"/>
    <property type="match status" value="1"/>
</dbReference>
<keyword evidence="2" id="KW-0479">Metal-binding</keyword>
<dbReference type="GO" id="GO:0005655">
    <property type="term" value="C:nucleolar ribonuclease P complex"/>
    <property type="evidence" value="ECO:0007669"/>
    <property type="project" value="TreeGrafter"/>
</dbReference>
<dbReference type="EMBL" id="GIIL01001598">
    <property type="protein sequence ID" value="NOV45324.1"/>
    <property type="molecule type" value="Transcribed_RNA"/>
</dbReference>
<comment type="similarity">
    <text evidence="4">Belongs to the eukaryotic/archaeal RNase P protein component 4 family.</text>
</comment>
<dbReference type="PANTHER" id="PTHR14742">
    <property type="entry name" value="RIBONUCLEASE P SUBUNIT P21"/>
    <property type="match status" value="1"/>
</dbReference>
<proteinExistence type="inferred from homology"/>
<name>A0A6M2DHE8_XENCH</name>
<dbReference type="Gene3D" id="6.20.50.20">
    <property type="match status" value="1"/>
</dbReference>
<dbReference type="AlphaFoldDB" id="A0A6M2DHE8"/>
<reference evidence="5" key="1">
    <citation type="submission" date="2020-03" db="EMBL/GenBank/DDBJ databases">
        <title>Transcriptomic Profiling of the Digestive Tract of the Rat Flea, Xenopsylla cheopis, Following Blood Feeding and Infection with Yersinia pestis.</title>
        <authorList>
            <person name="Bland D.M."/>
            <person name="Martens C.A."/>
            <person name="Virtaneva K."/>
            <person name="Kanakabandi K."/>
            <person name="Long D."/>
            <person name="Rosenke R."/>
            <person name="Saturday G.A."/>
            <person name="Hoyt F.H."/>
            <person name="Bruno D.P."/>
            <person name="Ribeiro J.M.C."/>
            <person name="Hinnebusch J."/>
        </authorList>
    </citation>
    <scope>NUCLEOTIDE SEQUENCE</scope>
</reference>
<evidence type="ECO:0000256" key="4">
    <source>
        <dbReference type="ARBA" id="ARBA00038402"/>
    </source>
</evidence>